<keyword evidence="1" id="KW-1133">Transmembrane helix</keyword>
<keyword evidence="1" id="KW-0472">Membrane</keyword>
<proteinExistence type="predicted"/>
<dbReference type="RefSeq" id="WP_146953740.1">
    <property type="nucleotide sequence ID" value="NZ_BAABBJ010000002.1"/>
</dbReference>
<dbReference type="Pfam" id="PF10739">
    <property type="entry name" value="DUF2550"/>
    <property type="match status" value="1"/>
</dbReference>
<evidence type="ECO:0000256" key="1">
    <source>
        <dbReference type="SAM" id="Phobius"/>
    </source>
</evidence>
<dbReference type="InterPro" id="IPR019675">
    <property type="entry name" value="DUF2550"/>
</dbReference>
<comment type="caution">
    <text evidence="2">The sequence shown here is derived from an EMBL/GenBank/DDBJ whole genome shotgun (WGS) entry which is preliminary data.</text>
</comment>
<dbReference type="OrthoDB" id="3267160at2"/>
<evidence type="ECO:0000313" key="2">
    <source>
        <dbReference type="EMBL" id="GEP69938.1"/>
    </source>
</evidence>
<sequence length="144" mass="15987">MRGLTVVLVLGVVLAVLAVVGLWISRTHTLDRRVGSFRCAIQRTTGGPWSWGVAQYGAGELYWWRRHSLSPRPARRWARRELSVVERHRSESVADVERAGTSVPVLEVTCSTDSSQFHLLMAADAYAGLTSWLEATPSRAESII</sequence>
<organism evidence="2 3">
    <name type="scientific">Cellulomonas soli</name>
    <dbReference type="NCBI Taxonomy" id="931535"/>
    <lineage>
        <taxon>Bacteria</taxon>
        <taxon>Bacillati</taxon>
        <taxon>Actinomycetota</taxon>
        <taxon>Actinomycetes</taxon>
        <taxon>Micrococcales</taxon>
        <taxon>Cellulomonadaceae</taxon>
        <taxon>Cellulomonas</taxon>
    </lineage>
</organism>
<dbReference type="EMBL" id="BKAL01000010">
    <property type="protein sequence ID" value="GEP69938.1"/>
    <property type="molecule type" value="Genomic_DNA"/>
</dbReference>
<reference evidence="2 3" key="1">
    <citation type="submission" date="2019-07" db="EMBL/GenBank/DDBJ databases">
        <title>Whole genome shotgun sequence of Cellulomonas soli NBRC 109434.</title>
        <authorList>
            <person name="Hosoyama A."/>
            <person name="Uohara A."/>
            <person name="Ohji S."/>
            <person name="Ichikawa N."/>
        </authorList>
    </citation>
    <scope>NUCLEOTIDE SEQUENCE [LARGE SCALE GENOMIC DNA]</scope>
    <source>
        <strain evidence="2 3">NBRC 109434</strain>
    </source>
</reference>
<accession>A0A512PFG4</accession>
<evidence type="ECO:0000313" key="3">
    <source>
        <dbReference type="Proteomes" id="UP000321798"/>
    </source>
</evidence>
<protein>
    <recommendedName>
        <fullName evidence="4">DUF2550 domain-containing protein</fullName>
    </recommendedName>
</protein>
<feature type="transmembrane region" description="Helical" evidence="1">
    <location>
        <begin position="6"/>
        <end position="24"/>
    </location>
</feature>
<name>A0A512PFG4_9CELL</name>
<dbReference type="Proteomes" id="UP000321798">
    <property type="component" value="Unassembled WGS sequence"/>
</dbReference>
<evidence type="ECO:0008006" key="4">
    <source>
        <dbReference type="Google" id="ProtNLM"/>
    </source>
</evidence>
<gene>
    <name evidence="2" type="ORF">CSO01_26530</name>
</gene>
<keyword evidence="3" id="KW-1185">Reference proteome</keyword>
<dbReference type="AlphaFoldDB" id="A0A512PFG4"/>
<keyword evidence="1" id="KW-0812">Transmembrane</keyword>